<evidence type="ECO:0000259" key="8">
    <source>
        <dbReference type="PROSITE" id="PS50011"/>
    </source>
</evidence>
<dbReference type="PANTHER" id="PTHR24351">
    <property type="entry name" value="RIBOSOMAL PROTEIN S6 KINASE"/>
    <property type="match status" value="1"/>
</dbReference>
<organism evidence="10">
    <name type="scientific">Schizophyllum commune (strain H4-8 / FGSC 9210)</name>
    <name type="common">Split gill fungus</name>
    <dbReference type="NCBI Taxonomy" id="578458"/>
    <lineage>
        <taxon>Eukaryota</taxon>
        <taxon>Fungi</taxon>
        <taxon>Dikarya</taxon>
        <taxon>Basidiomycota</taxon>
        <taxon>Agaricomycotina</taxon>
        <taxon>Agaricomycetes</taxon>
        <taxon>Agaricomycetidae</taxon>
        <taxon>Agaricales</taxon>
        <taxon>Schizophyllaceae</taxon>
        <taxon>Schizophyllum</taxon>
    </lineage>
</organism>
<evidence type="ECO:0000256" key="7">
    <source>
        <dbReference type="SAM" id="SignalP"/>
    </source>
</evidence>
<feature type="region of interest" description="Disordered" evidence="6">
    <location>
        <begin position="56"/>
        <end position="86"/>
    </location>
</feature>
<dbReference type="GO" id="GO:0004674">
    <property type="term" value="F:protein serine/threonine kinase activity"/>
    <property type="evidence" value="ECO:0007669"/>
    <property type="project" value="UniProtKB-KW"/>
</dbReference>
<dbReference type="Proteomes" id="UP000007431">
    <property type="component" value="Unassembled WGS sequence"/>
</dbReference>
<feature type="chain" id="PRO_5003120839" description="Protein kinase domain-containing protein" evidence="7">
    <location>
        <begin position="32"/>
        <end position="422"/>
    </location>
</feature>
<dbReference type="InParanoid" id="D8QFE6"/>
<dbReference type="GO" id="GO:0005524">
    <property type="term" value="F:ATP binding"/>
    <property type="evidence" value="ECO:0007669"/>
    <property type="project" value="UniProtKB-KW"/>
</dbReference>
<proteinExistence type="predicted"/>
<dbReference type="KEGG" id="scm:SCHCO_02588966"/>
<dbReference type="InterPro" id="IPR000719">
    <property type="entry name" value="Prot_kinase_dom"/>
</dbReference>
<dbReference type="PROSITE" id="PS00108">
    <property type="entry name" value="PROTEIN_KINASE_ST"/>
    <property type="match status" value="1"/>
</dbReference>
<evidence type="ECO:0000313" key="9">
    <source>
        <dbReference type="EMBL" id="EFI93117.1"/>
    </source>
</evidence>
<keyword evidence="1" id="KW-0723">Serine/threonine-protein kinase</keyword>
<dbReference type="Pfam" id="PF00069">
    <property type="entry name" value="Pkinase"/>
    <property type="match status" value="1"/>
</dbReference>
<reference evidence="9 10" key="1">
    <citation type="journal article" date="2010" name="Nat. Biotechnol.">
        <title>Genome sequence of the model mushroom Schizophyllum commune.</title>
        <authorList>
            <person name="Ohm R.A."/>
            <person name="de Jong J.F."/>
            <person name="Lugones L.G."/>
            <person name="Aerts A."/>
            <person name="Kothe E."/>
            <person name="Stajich J.E."/>
            <person name="de Vries R.P."/>
            <person name="Record E."/>
            <person name="Levasseur A."/>
            <person name="Baker S.E."/>
            <person name="Bartholomew K.A."/>
            <person name="Coutinho P.M."/>
            <person name="Erdmann S."/>
            <person name="Fowler T.J."/>
            <person name="Gathman A.C."/>
            <person name="Lombard V."/>
            <person name="Henrissat B."/>
            <person name="Knabe N."/>
            <person name="Kuees U."/>
            <person name="Lilly W.W."/>
            <person name="Lindquist E."/>
            <person name="Lucas S."/>
            <person name="Magnuson J.K."/>
            <person name="Piumi F."/>
            <person name="Raudaskoski M."/>
            <person name="Salamov A."/>
            <person name="Schmutz J."/>
            <person name="Schwarze F.W.M.R."/>
            <person name="vanKuyk P.A."/>
            <person name="Horton J.S."/>
            <person name="Grigoriev I.V."/>
            <person name="Woesten H.A.B."/>
        </authorList>
    </citation>
    <scope>NUCLEOTIDE SEQUENCE [LARGE SCALE GENOMIC DNA]</scope>
    <source>
        <strain evidence="10">H4-8 / FGSC 9210</strain>
    </source>
</reference>
<dbReference type="PROSITE" id="PS50011">
    <property type="entry name" value="PROTEIN_KINASE_DOM"/>
    <property type="match status" value="1"/>
</dbReference>
<evidence type="ECO:0000313" key="10">
    <source>
        <dbReference type="Proteomes" id="UP000007431"/>
    </source>
</evidence>
<dbReference type="InterPro" id="IPR011009">
    <property type="entry name" value="Kinase-like_dom_sf"/>
</dbReference>
<dbReference type="EMBL" id="GL377311">
    <property type="protein sequence ID" value="EFI93117.1"/>
    <property type="molecule type" value="Genomic_DNA"/>
</dbReference>
<keyword evidence="7" id="KW-0732">Signal</keyword>
<dbReference type="SMART" id="SM00220">
    <property type="entry name" value="S_TKc"/>
    <property type="match status" value="1"/>
</dbReference>
<dbReference type="OrthoDB" id="4062651at2759"/>
<evidence type="ECO:0000256" key="5">
    <source>
        <dbReference type="ARBA" id="ARBA00022840"/>
    </source>
</evidence>
<dbReference type="Gene3D" id="3.30.200.20">
    <property type="entry name" value="Phosphorylase Kinase, domain 1"/>
    <property type="match status" value="1"/>
</dbReference>
<protein>
    <recommendedName>
        <fullName evidence="8">Protein kinase domain-containing protein</fullName>
    </recommendedName>
</protein>
<feature type="domain" description="Protein kinase" evidence="8">
    <location>
        <begin position="100"/>
        <end position="398"/>
    </location>
</feature>
<feature type="signal peptide" evidence="7">
    <location>
        <begin position="1"/>
        <end position="31"/>
    </location>
</feature>
<dbReference type="HOGENOM" id="CLU_650798_0_0_1"/>
<accession>D8QFE6</accession>
<sequence>MFVARSLVCSIRWNALHAYLSVACLAIAAAASSPHKAYKAHRETLPLRTIALTVSDRTRSRRTDSVRSLGTPSTYDSGSVSPESTGELEPELTVHILPPFEYVKTLGSGAEGVVHLVRNTIGRRGVYAMKVIKNAQNGQAECEMHKHLTSLRLEYITEIYHEDRDVENIYMVMSYKPRGCLGDVLSVLHRLPYRRFMAVHKKIYVQYAAQIVGAVTDLHRRGILHRDIKPGNILVDEEGNLFLSDFGLAVELTNKPLIPAPAWRQKEIHGAIGADFAELSRSACGTPGYMAPELLVNNPRCDKPYGLEVDWYSVGATLYEIFVGPRELPYIPKGERIPEGTAAADEYLLNAYAKDLVFPKAPFFYTVPESKDLLQELLQRDPRKRLWCARDVCRHDFFKDCHPLELPDVTTLLSHLVNLPGF</sequence>
<dbReference type="STRING" id="578458.D8QFE6"/>
<feature type="compositionally biased region" description="Basic and acidic residues" evidence="6">
    <location>
        <begin position="56"/>
        <end position="65"/>
    </location>
</feature>
<keyword evidence="4" id="KW-0418">Kinase</keyword>
<dbReference type="PROSITE" id="PS51257">
    <property type="entry name" value="PROKAR_LIPOPROTEIN"/>
    <property type="match status" value="1"/>
</dbReference>
<evidence type="ECO:0000256" key="4">
    <source>
        <dbReference type="ARBA" id="ARBA00022777"/>
    </source>
</evidence>
<dbReference type="OMA" id="HCERFRR"/>
<dbReference type="VEuPathDB" id="FungiDB:SCHCODRAFT_02588966"/>
<keyword evidence="10" id="KW-1185">Reference proteome</keyword>
<keyword evidence="3" id="KW-0547">Nucleotide-binding</keyword>
<evidence type="ECO:0000256" key="1">
    <source>
        <dbReference type="ARBA" id="ARBA00022527"/>
    </source>
</evidence>
<dbReference type="Gene3D" id="1.10.510.10">
    <property type="entry name" value="Transferase(Phosphotransferase) domain 1"/>
    <property type="match status" value="1"/>
</dbReference>
<feature type="compositionally biased region" description="Polar residues" evidence="6">
    <location>
        <begin position="70"/>
        <end position="84"/>
    </location>
</feature>
<dbReference type="GeneID" id="9591791"/>
<keyword evidence="2" id="KW-0808">Transferase</keyword>
<keyword evidence="5" id="KW-0067">ATP-binding</keyword>
<evidence type="ECO:0000256" key="2">
    <source>
        <dbReference type="ARBA" id="ARBA00022679"/>
    </source>
</evidence>
<evidence type="ECO:0000256" key="6">
    <source>
        <dbReference type="SAM" id="MobiDB-lite"/>
    </source>
</evidence>
<dbReference type="InterPro" id="IPR008271">
    <property type="entry name" value="Ser/Thr_kinase_AS"/>
</dbReference>
<name>D8QFE6_SCHCM</name>
<evidence type="ECO:0000256" key="3">
    <source>
        <dbReference type="ARBA" id="ARBA00022741"/>
    </source>
</evidence>
<dbReference type="eggNOG" id="KOG0616">
    <property type="taxonomic scope" value="Eukaryota"/>
</dbReference>
<gene>
    <name evidence="9" type="ORF">SCHCODRAFT_237359</name>
</gene>
<dbReference type="SUPFAM" id="SSF56112">
    <property type="entry name" value="Protein kinase-like (PK-like)"/>
    <property type="match status" value="1"/>
</dbReference>
<dbReference type="AlphaFoldDB" id="D8QFE6"/>